<dbReference type="CDD" id="cd03699">
    <property type="entry name" value="EF4_II"/>
    <property type="match status" value="1"/>
</dbReference>
<keyword evidence="6 8" id="KW-0342">GTP-binding</keyword>
<keyword evidence="2 8" id="KW-0547">Nucleotide-binding</keyword>
<dbReference type="Gene3D" id="3.30.70.2570">
    <property type="entry name" value="Elongation factor 4, C-terminal domain"/>
    <property type="match status" value="1"/>
</dbReference>
<dbReference type="Gene3D" id="2.40.30.10">
    <property type="entry name" value="Translation factors"/>
    <property type="match status" value="1"/>
</dbReference>
<comment type="subcellular location">
    <subcellularLocation>
        <location evidence="8">Mitochondrion inner membrane</location>
        <topology evidence="8">Peripheral membrane protein</topology>
        <orientation evidence="8">Matrix side</orientation>
    </subcellularLocation>
</comment>
<comment type="similarity">
    <text evidence="8">Belongs to the GTP-binding elongation factor family. LepA subfamily.</text>
</comment>
<keyword evidence="4 8" id="KW-0378">Hydrolase</keyword>
<organism evidence="10 11">
    <name type="scientific">Necator americanus</name>
    <name type="common">Human hookworm</name>
    <dbReference type="NCBI Taxonomy" id="51031"/>
    <lineage>
        <taxon>Eukaryota</taxon>
        <taxon>Metazoa</taxon>
        <taxon>Ecdysozoa</taxon>
        <taxon>Nematoda</taxon>
        <taxon>Chromadorea</taxon>
        <taxon>Rhabditida</taxon>
        <taxon>Rhabditina</taxon>
        <taxon>Rhabditomorpha</taxon>
        <taxon>Strongyloidea</taxon>
        <taxon>Ancylostomatidae</taxon>
        <taxon>Bunostominae</taxon>
        <taxon>Necator</taxon>
    </lineage>
</organism>
<dbReference type="InterPro" id="IPR038363">
    <property type="entry name" value="LepA_C_sf"/>
</dbReference>
<dbReference type="InterPro" id="IPR006297">
    <property type="entry name" value="EF-4"/>
</dbReference>
<dbReference type="EC" id="3.6.5.n1" evidence="8"/>
<dbReference type="Gene3D" id="3.30.70.870">
    <property type="entry name" value="Elongation Factor G (Translational Gtpase), domain 3"/>
    <property type="match status" value="1"/>
</dbReference>
<dbReference type="InterPro" id="IPR031157">
    <property type="entry name" value="G_TR_CS"/>
</dbReference>
<keyword evidence="3 8" id="KW-0999">Mitochondrion inner membrane</keyword>
<keyword evidence="8" id="KW-0648">Protein biosynthesis</keyword>
<dbReference type="NCBIfam" id="TIGR01393">
    <property type="entry name" value="lepA"/>
    <property type="match status" value="1"/>
</dbReference>
<dbReference type="InterPro" id="IPR005225">
    <property type="entry name" value="Small_GTP-bd"/>
</dbReference>
<gene>
    <name evidence="10" type="primary">Necator_chrIII.g12924</name>
    <name evidence="10" type="ORF">RB195_012157</name>
</gene>
<dbReference type="PANTHER" id="PTHR43512">
    <property type="entry name" value="TRANSLATION FACTOR GUF1-RELATED"/>
    <property type="match status" value="1"/>
</dbReference>
<dbReference type="Pfam" id="PF00009">
    <property type="entry name" value="GTP_EFTU"/>
    <property type="match status" value="1"/>
</dbReference>
<comment type="function">
    <text evidence="8">Promotes mitochondrial protein synthesis. May act as a fidelity factor of the translation reaction, by catalyzing a one-codon backward translocation of tRNAs on improperly translocated ribosomes. Binds to mitochondrial ribosomes in a GTP-dependent manner.</text>
</comment>
<feature type="binding site" evidence="8">
    <location>
        <begin position="193"/>
        <end position="196"/>
    </location>
    <ligand>
        <name>GTP</name>
        <dbReference type="ChEBI" id="CHEBI:37565"/>
    </ligand>
</feature>
<keyword evidence="11" id="KW-1185">Reference proteome</keyword>
<dbReference type="SUPFAM" id="SSF52540">
    <property type="entry name" value="P-loop containing nucleoside triphosphate hydrolases"/>
    <property type="match status" value="1"/>
</dbReference>
<reference evidence="10 11" key="1">
    <citation type="submission" date="2023-08" db="EMBL/GenBank/DDBJ databases">
        <title>A Necator americanus chromosomal reference genome.</title>
        <authorList>
            <person name="Ilik V."/>
            <person name="Petrzelkova K.J."/>
            <person name="Pardy F."/>
            <person name="Fuh T."/>
            <person name="Niatou-Singa F.S."/>
            <person name="Gouil Q."/>
            <person name="Baker L."/>
            <person name="Ritchie M.E."/>
            <person name="Jex A.R."/>
            <person name="Gazzola D."/>
            <person name="Li H."/>
            <person name="Toshio Fujiwara R."/>
            <person name="Zhan B."/>
            <person name="Aroian R.V."/>
            <person name="Pafco B."/>
            <person name="Schwarz E.M."/>
        </authorList>
    </citation>
    <scope>NUCLEOTIDE SEQUENCE [LARGE SCALE GENOMIC DNA]</scope>
    <source>
        <strain evidence="10 11">Aroian</strain>
        <tissue evidence="10">Whole animal</tissue>
    </source>
</reference>
<dbReference type="InterPro" id="IPR013842">
    <property type="entry name" value="LepA_CTD"/>
</dbReference>
<feature type="binding site" evidence="8">
    <location>
        <begin position="78"/>
        <end position="85"/>
    </location>
    <ligand>
        <name>GTP</name>
        <dbReference type="ChEBI" id="CHEBI:37565"/>
    </ligand>
</feature>
<dbReference type="Pfam" id="PF03144">
    <property type="entry name" value="GTP_EFTU_D2"/>
    <property type="match status" value="1"/>
</dbReference>
<dbReference type="InterPro" id="IPR000640">
    <property type="entry name" value="EFG_V-like"/>
</dbReference>
<dbReference type="InterPro" id="IPR000795">
    <property type="entry name" value="T_Tr_GTP-bd_dom"/>
</dbReference>
<proteinExistence type="inferred from homology"/>
<evidence type="ECO:0000313" key="11">
    <source>
        <dbReference type="Proteomes" id="UP001303046"/>
    </source>
</evidence>
<dbReference type="PROSITE" id="PS51722">
    <property type="entry name" value="G_TR_2"/>
    <property type="match status" value="1"/>
</dbReference>
<dbReference type="PRINTS" id="PR00315">
    <property type="entry name" value="ELONGATNFCT"/>
</dbReference>
<dbReference type="SUPFAM" id="SSF50447">
    <property type="entry name" value="Translation proteins"/>
    <property type="match status" value="1"/>
</dbReference>
<keyword evidence="7 8" id="KW-0472">Membrane</keyword>
<dbReference type="Pfam" id="PF06421">
    <property type="entry name" value="LepA_C"/>
    <property type="match status" value="1"/>
</dbReference>
<evidence type="ECO:0000256" key="4">
    <source>
        <dbReference type="ARBA" id="ARBA00022801"/>
    </source>
</evidence>
<sequence length="675" mass="75729">MAEELIEVLMIRFRSDRTESIESHRSQNANMKWILSRAKAKWTYQCFRYFSLRPDDPTKLVDLSKYPPDKIRNFSIVAHVDHGKSTLADRLLELTGVVKPGERNEQMLDRLPVERERGITVKAQTAALPYKEYLLNLIDTPGHVDFSAEVARSLAVCDGILLVVAANQGVQAQTIANFWLAFERNINMIPVINKIDLSGANIPKVETQLKNLFEFNPEESLKISAKSGLNVERLLDAIVERVPCPVTNKDAPFRAQIFDSMFDHFRGAIAFILVTDGSVEKGAKIRSYHYGKEYEVSEVGVMRPDMTPCLSLSAGQVGYIICSMKTVKEATVGETLFAAEKLDSVEPFPGFKPIKPTVYAGLFPVETSEYDGLKQAVERLSLNDPSVVVMPDSSPALGLGWKVGFLGVLHMEVFGARLDQEYGASVILSQPSVEYRAIVKDSETIRKKRFDGKSEISILDASKFPEEGDIEKFLEPVVKVRIIVPAEMMGAVNGLCSECRGQRGDISSIDEDRLMIIWRLPLAEVVVDFFERLKRLTSGYASFDYEQDGYIETKLIKLTITINGREVPEFSQIIPAAMARERAKLLVHRLKREIPRQQYEVTIKACVGSSTKALSQVSIQPMKRDFTQLLKGNFGGGGMERLNKKLSHQKKGKEKMKQIGNVQIPKEAFLNVLRN</sequence>
<evidence type="ECO:0000256" key="8">
    <source>
        <dbReference type="HAMAP-Rule" id="MF_03137"/>
    </source>
</evidence>
<evidence type="ECO:0000256" key="5">
    <source>
        <dbReference type="ARBA" id="ARBA00023128"/>
    </source>
</evidence>
<evidence type="ECO:0000256" key="1">
    <source>
        <dbReference type="ARBA" id="ARBA00005454"/>
    </source>
</evidence>
<evidence type="ECO:0000256" key="2">
    <source>
        <dbReference type="ARBA" id="ARBA00022741"/>
    </source>
</evidence>
<dbReference type="InterPro" id="IPR027417">
    <property type="entry name" value="P-loop_NTPase"/>
</dbReference>
<dbReference type="InterPro" id="IPR004161">
    <property type="entry name" value="EFTu-like_2"/>
</dbReference>
<protein>
    <recommendedName>
        <fullName evidence="8">Translation factor GUF1 homolog, mitochondrial</fullName>
        <ecNumber evidence="8">3.6.5.n1</ecNumber>
    </recommendedName>
    <alternativeName>
        <fullName evidence="8">Elongation factor 4 homolog</fullName>
        <shortName evidence="8">EF-4</shortName>
    </alternativeName>
    <alternativeName>
        <fullName evidence="8">GTPase GUF1 homolog</fullName>
    </alternativeName>
    <alternativeName>
        <fullName evidence="8">Ribosomal back-translocase</fullName>
    </alternativeName>
</protein>
<dbReference type="SMART" id="SM00838">
    <property type="entry name" value="EFG_C"/>
    <property type="match status" value="1"/>
</dbReference>
<dbReference type="CDD" id="cd03709">
    <property type="entry name" value="lepA_C"/>
    <property type="match status" value="1"/>
</dbReference>
<dbReference type="SUPFAM" id="SSF54980">
    <property type="entry name" value="EF-G C-terminal domain-like"/>
    <property type="match status" value="2"/>
</dbReference>
<dbReference type="EMBL" id="JAVFWL010000003">
    <property type="protein sequence ID" value="KAK6745873.1"/>
    <property type="molecule type" value="Genomic_DNA"/>
</dbReference>
<name>A0ABR1D5S4_NECAM</name>
<dbReference type="PANTHER" id="PTHR43512:SF7">
    <property type="entry name" value="TRANSLATION FACTOR GUF1, MITOCHONDRIAL"/>
    <property type="match status" value="1"/>
</dbReference>
<evidence type="ECO:0000256" key="6">
    <source>
        <dbReference type="ARBA" id="ARBA00023134"/>
    </source>
</evidence>
<feature type="binding site" evidence="8">
    <location>
        <begin position="139"/>
        <end position="143"/>
    </location>
    <ligand>
        <name>GTP</name>
        <dbReference type="ChEBI" id="CHEBI:37565"/>
    </ligand>
</feature>
<evidence type="ECO:0000256" key="7">
    <source>
        <dbReference type="ARBA" id="ARBA00023136"/>
    </source>
</evidence>
<dbReference type="Gene3D" id="3.40.50.300">
    <property type="entry name" value="P-loop containing nucleotide triphosphate hydrolases"/>
    <property type="match status" value="1"/>
</dbReference>
<evidence type="ECO:0000313" key="10">
    <source>
        <dbReference type="EMBL" id="KAK6745873.1"/>
    </source>
</evidence>
<dbReference type="InterPro" id="IPR009000">
    <property type="entry name" value="Transl_B-barrel_sf"/>
</dbReference>
<feature type="domain" description="Tr-type G" evidence="9">
    <location>
        <begin position="69"/>
        <end position="246"/>
    </location>
</feature>
<dbReference type="NCBIfam" id="TIGR00231">
    <property type="entry name" value="small_GTP"/>
    <property type="match status" value="1"/>
</dbReference>
<dbReference type="Gene3D" id="3.30.70.240">
    <property type="match status" value="1"/>
</dbReference>
<keyword evidence="5 8" id="KW-0496">Mitochondrion</keyword>
<evidence type="ECO:0000256" key="3">
    <source>
        <dbReference type="ARBA" id="ARBA00022792"/>
    </source>
</evidence>
<evidence type="ECO:0000259" key="9">
    <source>
        <dbReference type="PROSITE" id="PS51722"/>
    </source>
</evidence>
<dbReference type="HAMAP" id="MF_00071">
    <property type="entry name" value="LepA"/>
    <property type="match status" value="1"/>
</dbReference>
<dbReference type="InterPro" id="IPR035654">
    <property type="entry name" value="LepA_IV"/>
</dbReference>
<comment type="catalytic activity">
    <reaction evidence="8">
        <text>GTP + H2O = GDP + phosphate + H(+)</text>
        <dbReference type="Rhea" id="RHEA:19669"/>
        <dbReference type="ChEBI" id="CHEBI:15377"/>
        <dbReference type="ChEBI" id="CHEBI:15378"/>
        <dbReference type="ChEBI" id="CHEBI:37565"/>
        <dbReference type="ChEBI" id="CHEBI:43474"/>
        <dbReference type="ChEBI" id="CHEBI:58189"/>
        <dbReference type="EC" id="3.6.5.n1"/>
    </reaction>
</comment>
<dbReference type="InterPro" id="IPR035647">
    <property type="entry name" value="EFG_III/V"/>
</dbReference>
<comment type="caution">
    <text evidence="10">The sequence shown here is derived from an EMBL/GenBank/DDBJ whole genome shotgun (WGS) entry which is preliminary data.</text>
</comment>
<dbReference type="PROSITE" id="PS00301">
    <property type="entry name" value="G_TR_1"/>
    <property type="match status" value="1"/>
</dbReference>
<comment type="similarity">
    <text evidence="1">Belongs to the TRAFAC class translation factor GTPase superfamily. Classic translation factor GTPase family. LepA subfamily.</text>
</comment>
<accession>A0ABR1D5S4</accession>
<dbReference type="CDD" id="cd01890">
    <property type="entry name" value="LepA"/>
    <property type="match status" value="1"/>
</dbReference>
<dbReference type="Proteomes" id="UP001303046">
    <property type="component" value="Unassembled WGS sequence"/>
</dbReference>
<dbReference type="Pfam" id="PF00679">
    <property type="entry name" value="EFG_C"/>
    <property type="match status" value="1"/>
</dbReference>